<accession>A0ABP5ELX5</accession>
<dbReference type="EMBL" id="BAAANO010000004">
    <property type="protein sequence ID" value="GAA1999056.1"/>
    <property type="molecule type" value="Genomic_DNA"/>
</dbReference>
<keyword evidence="6" id="KW-0464">Manganese</keyword>
<reference evidence="9" key="1">
    <citation type="journal article" date="2019" name="Int. J. Syst. Evol. Microbiol.">
        <title>The Global Catalogue of Microorganisms (GCM) 10K type strain sequencing project: providing services to taxonomists for standard genome sequencing and annotation.</title>
        <authorList>
            <consortium name="The Broad Institute Genomics Platform"/>
            <consortium name="The Broad Institute Genome Sequencing Center for Infectious Disease"/>
            <person name="Wu L."/>
            <person name="Ma J."/>
        </authorList>
    </citation>
    <scope>NUCLEOTIDE SEQUENCE [LARGE SCALE GENOMIC DNA]</scope>
    <source>
        <strain evidence="9">JCM 14546</strain>
    </source>
</reference>
<protein>
    <submittedName>
        <fullName evidence="8">CoA pyrophosphatase</fullName>
    </submittedName>
</protein>
<dbReference type="PANTHER" id="PTHR12992:SF11">
    <property type="entry name" value="MITOCHONDRIAL COENZYME A DIPHOSPHATASE NUDT8"/>
    <property type="match status" value="1"/>
</dbReference>
<dbReference type="PANTHER" id="PTHR12992">
    <property type="entry name" value="NUDIX HYDROLASE"/>
    <property type="match status" value="1"/>
</dbReference>
<dbReference type="CDD" id="cd03426">
    <property type="entry name" value="NUDIX_CoAse_Nudt7"/>
    <property type="match status" value="1"/>
</dbReference>
<feature type="domain" description="Nudix hydrolase" evidence="7">
    <location>
        <begin position="33"/>
        <end position="192"/>
    </location>
</feature>
<comment type="cofactor">
    <cofactor evidence="1">
        <name>Mn(2+)</name>
        <dbReference type="ChEBI" id="CHEBI:29035"/>
    </cofactor>
</comment>
<gene>
    <name evidence="8" type="ORF">GCM10009755_03090</name>
</gene>
<evidence type="ECO:0000256" key="1">
    <source>
        <dbReference type="ARBA" id="ARBA00001936"/>
    </source>
</evidence>
<dbReference type="PROSITE" id="PS51462">
    <property type="entry name" value="NUDIX"/>
    <property type="match status" value="1"/>
</dbReference>
<keyword evidence="5" id="KW-0460">Magnesium</keyword>
<evidence type="ECO:0000313" key="9">
    <source>
        <dbReference type="Proteomes" id="UP001500755"/>
    </source>
</evidence>
<proteinExistence type="predicted"/>
<keyword evidence="4" id="KW-0378">Hydrolase</keyword>
<keyword evidence="3" id="KW-0479">Metal-binding</keyword>
<evidence type="ECO:0000256" key="4">
    <source>
        <dbReference type="ARBA" id="ARBA00022801"/>
    </source>
</evidence>
<evidence type="ECO:0000256" key="5">
    <source>
        <dbReference type="ARBA" id="ARBA00022842"/>
    </source>
</evidence>
<evidence type="ECO:0000259" key="7">
    <source>
        <dbReference type="PROSITE" id="PS51462"/>
    </source>
</evidence>
<dbReference type="SUPFAM" id="SSF55811">
    <property type="entry name" value="Nudix"/>
    <property type="match status" value="1"/>
</dbReference>
<name>A0ABP5ELX5_9MICO</name>
<comment type="cofactor">
    <cofactor evidence="2">
        <name>Mg(2+)</name>
        <dbReference type="ChEBI" id="CHEBI:18420"/>
    </cofactor>
</comment>
<evidence type="ECO:0000256" key="2">
    <source>
        <dbReference type="ARBA" id="ARBA00001946"/>
    </source>
</evidence>
<comment type="caution">
    <text evidence="8">The sequence shown here is derived from an EMBL/GenBank/DDBJ whole genome shotgun (WGS) entry which is preliminary data.</text>
</comment>
<dbReference type="RefSeq" id="WP_344306347.1">
    <property type="nucleotide sequence ID" value="NZ_BAAANO010000004.1"/>
</dbReference>
<dbReference type="Proteomes" id="UP001500755">
    <property type="component" value="Unassembled WGS sequence"/>
</dbReference>
<dbReference type="Pfam" id="PF00293">
    <property type="entry name" value="NUDIX"/>
    <property type="match status" value="1"/>
</dbReference>
<evidence type="ECO:0000256" key="6">
    <source>
        <dbReference type="ARBA" id="ARBA00023211"/>
    </source>
</evidence>
<dbReference type="InterPro" id="IPR015797">
    <property type="entry name" value="NUDIX_hydrolase-like_dom_sf"/>
</dbReference>
<dbReference type="InterPro" id="IPR000086">
    <property type="entry name" value="NUDIX_hydrolase_dom"/>
</dbReference>
<evidence type="ECO:0000313" key="8">
    <source>
        <dbReference type="EMBL" id="GAA1999056.1"/>
    </source>
</evidence>
<dbReference type="InterPro" id="IPR045121">
    <property type="entry name" value="CoAse"/>
</dbReference>
<dbReference type="Gene3D" id="3.90.79.10">
    <property type="entry name" value="Nucleoside Triphosphate Pyrophosphohydrolase"/>
    <property type="match status" value="1"/>
</dbReference>
<organism evidence="8 9">
    <name type="scientific">Brevibacterium samyangense</name>
    <dbReference type="NCBI Taxonomy" id="366888"/>
    <lineage>
        <taxon>Bacteria</taxon>
        <taxon>Bacillati</taxon>
        <taxon>Actinomycetota</taxon>
        <taxon>Actinomycetes</taxon>
        <taxon>Micrococcales</taxon>
        <taxon>Brevibacteriaceae</taxon>
        <taxon>Brevibacterium</taxon>
    </lineage>
</organism>
<sequence length="229" mass="25212">MTDPARAALEEKLPGSMGHEQWLRRRHAAPGDVVRDAAVLMLFGRGTPPRTEGGRREVERLEAAGASDVDVLLLQRASRLRHHPGQVAFPGGRRDPEDVDEVAVALREAEEETGLDPAGVAILGTMDPLYVPVSRFDVTPVIAWWENPVDVRPVDPGETEHVYRVPVADLVAPGNRGTFSPPDRSYSTPAFDVEVLRVWGFTAGLLEHALDTLGWATDWDRNAHIDIRL</sequence>
<keyword evidence="9" id="KW-1185">Reference proteome</keyword>
<evidence type="ECO:0000256" key="3">
    <source>
        <dbReference type="ARBA" id="ARBA00022723"/>
    </source>
</evidence>